<dbReference type="PANTHER" id="PTHR24421">
    <property type="entry name" value="NITRATE/NITRITE SENSOR PROTEIN NARX-RELATED"/>
    <property type="match status" value="1"/>
</dbReference>
<evidence type="ECO:0000256" key="4">
    <source>
        <dbReference type="ARBA" id="ARBA00022679"/>
    </source>
</evidence>
<feature type="transmembrane region" description="Helical" evidence="9">
    <location>
        <begin position="73"/>
        <end position="90"/>
    </location>
</feature>
<dbReference type="RefSeq" id="WP_367918997.1">
    <property type="nucleotide sequence ID" value="NZ_BAABAC010000018.1"/>
</dbReference>
<evidence type="ECO:0000313" key="13">
    <source>
        <dbReference type="Proteomes" id="UP001597229"/>
    </source>
</evidence>
<evidence type="ECO:0000256" key="7">
    <source>
        <dbReference type="ARBA" id="ARBA00022840"/>
    </source>
</evidence>
<dbReference type="Pfam" id="PF02518">
    <property type="entry name" value="HATPase_c"/>
    <property type="match status" value="1"/>
</dbReference>
<evidence type="ECO:0000256" key="1">
    <source>
        <dbReference type="ARBA" id="ARBA00000085"/>
    </source>
</evidence>
<dbReference type="InterPro" id="IPR036890">
    <property type="entry name" value="HATPase_C_sf"/>
</dbReference>
<keyword evidence="13" id="KW-1185">Reference proteome</keyword>
<keyword evidence="5" id="KW-0547">Nucleotide-binding</keyword>
<evidence type="ECO:0000256" key="2">
    <source>
        <dbReference type="ARBA" id="ARBA00012438"/>
    </source>
</evidence>
<dbReference type="SUPFAM" id="SSF55874">
    <property type="entry name" value="ATPase domain of HSP90 chaperone/DNA topoisomerase II/histidine kinase"/>
    <property type="match status" value="1"/>
</dbReference>
<comment type="catalytic activity">
    <reaction evidence="1">
        <text>ATP + protein L-histidine = ADP + protein N-phospho-L-histidine.</text>
        <dbReference type="EC" id="2.7.13.3"/>
    </reaction>
</comment>
<evidence type="ECO:0000256" key="9">
    <source>
        <dbReference type="SAM" id="Phobius"/>
    </source>
</evidence>
<keyword evidence="4" id="KW-0808">Transferase</keyword>
<dbReference type="Gene3D" id="3.30.565.10">
    <property type="entry name" value="Histidine kinase-like ATPase, C-terminal domain"/>
    <property type="match status" value="1"/>
</dbReference>
<evidence type="ECO:0000259" key="10">
    <source>
        <dbReference type="Pfam" id="PF02518"/>
    </source>
</evidence>
<evidence type="ECO:0000313" key="12">
    <source>
        <dbReference type="EMBL" id="MFD1250535.1"/>
    </source>
</evidence>
<dbReference type="GO" id="GO:0016301">
    <property type="term" value="F:kinase activity"/>
    <property type="evidence" value="ECO:0007669"/>
    <property type="project" value="UniProtKB-KW"/>
</dbReference>
<keyword evidence="7" id="KW-0067">ATP-binding</keyword>
<feature type="transmembrane region" description="Helical" evidence="9">
    <location>
        <begin position="97"/>
        <end position="117"/>
    </location>
</feature>
<feature type="transmembrane region" description="Helical" evidence="9">
    <location>
        <begin position="147"/>
        <end position="170"/>
    </location>
</feature>
<proteinExistence type="predicted"/>
<evidence type="ECO:0000256" key="3">
    <source>
        <dbReference type="ARBA" id="ARBA00022553"/>
    </source>
</evidence>
<keyword evidence="8" id="KW-0902">Two-component regulatory system</keyword>
<feature type="transmembrane region" description="Helical" evidence="9">
    <location>
        <begin position="12"/>
        <end position="30"/>
    </location>
</feature>
<dbReference type="Gene3D" id="1.20.5.1930">
    <property type="match status" value="1"/>
</dbReference>
<keyword evidence="9" id="KW-0812">Transmembrane</keyword>
<evidence type="ECO:0000256" key="5">
    <source>
        <dbReference type="ARBA" id="ARBA00022741"/>
    </source>
</evidence>
<dbReference type="PANTHER" id="PTHR24421:SF10">
    <property type="entry name" value="NITRATE_NITRITE SENSOR PROTEIN NARQ"/>
    <property type="match status" value="1"/>
</dbReference>
<keyword evidence="3" id="KW-0597">Phosphoprotein</keyword>
<protein>
    <recommendedName>
        <fullName evidence="2">histidine kinase</fullName>
        <ecNumber evidence="2">2.7.13.3</ecNumber>
    </recommendedName>
</protein>
<keyword evidence="6 12" id="KW-0418">Kinase</keyword>
<feature type="transmembrane region" description="Helical" evidence="9">
    <location>
        <begin position="37"/>
        <end position="67"/>
    </location>
</feature>
<keyword evidence="9" id="KW-1133">Transmembrane helix</keyword>
<dbReference type="Proteomes" id="UP001597229">
    <property type="component" value="Unassembled WGS sequence"/>
</dbReference>
<organism evidence="12 13">
    <name type="scientific">Nocardioides ginsengisoli</name>
    <dbReference type="NCBI Taxonomy" id="363868"/>
    <lineage>
        <taxon>Bacteria</taxon>
        <taxon>Bacillati</taxon>
        <taxon>Actinomycetota</taxon>
        <taxon>Actinomycetes</taxon>
        <taxon>Propionibacteriales</taxon>
        <taxon>Nocardioidaceae</taxon>
        <taxon>Nocardioides</taxon>
    </lineage>
</organism>
<comment type="caution">
    <text evidence="12">The sequence shown here is derived from an EMBL/GenBank/DDBJ whole genome shotgun (WGS) entry which is preliminary data.</text>
</comment>
<evidence type="ECO:0000259" key="11">
    <source>
        <dbReference type="Pfam" id="PF07730"/>
    </source>
</evidence>
<dbReference type="Pfam" id="PF07730">
    <property type="entry name" value="HisKA_3"/>
    <property type="match status" value="1"/>
</dbReference>
<accession>A0ABW3W7J8</accession>
<dbReference type="EC" id="2.7.13.3" evidence="2"/>
<feature type="domain" description="Signal transduction histidine kinase subgroup 3 dimerisation and phosphoacceptor" evidence="11">
    <location>
        <begin position="199"/>
        <end position="259"/>
    </location>
</feature>
<dbReference type="EMBL" id="JBHTLX010000024">
    <property type="protein sequence ID" value="MFD1250535.1"/>
    <property type="molecule type" value="Genomic_DNA"/>
</dbReference>
<reference evidence="13" key="1">
    <citation type="journal article" date="2019" name="Int. J. Syst. Evol. Microbiol.">
        <title>The Global Catalogue of Microorganisms (GCM) 10K type strain sequencing project: providing services to taxonomists for standard genome sequencing and annotation.</title>
        <authorList>
            <consortium name="The Broad Institute Genomics Platform"/>
            <consortium name="The Broad Institute Genome Sequencing Center for Infectious Disease"/>
            <person name="Wu L."/>
            <person name="Ma J."/>
        </authorList>
    </citation>
    <scope>NUCLEOTIDE SEQUENCE [LARGE SCALE GENOMIC DNA]</scope>
    <source>
        <strain evidence="13">CCUG 52478</strain>
    </source>
</reference>
<dbReference type="InterPro" id="IPR050482">
    <property type="entry name" value="Sensor_HK_TwoCompSys"/>
</dbReference>
<evidence type="ECO:0000256" key="6">
    <source>
        <dbReference type="ARBA" id="ARBA00022777"/>
    </source>
</evidence>
<dbReference type="InterPro" id="IPR003594">
    <property type="entry name" value="HATPase_dom"/>
</dbReference>
<name>A0ABW3W7J8_9ACTN</name>
<feature type="domain" description="Histidine kinase/HSP90-like ATPase" evidence="10">
    <location>
        <begin position="309"/>
        <end position="401"/>
    </location>
</feature>
<gene>
    <name evidence="12" type="ORF">ACFQ3F_22270</name>
</gene>
<evidence type="ECO:0000256" key="8">
    <source>
        <dbReference type="ARBA" id="ARBA00023012"/>
    </source>
</evidence>
<sequence>MRHLLRWLPDALAGLAILLISLVEINRYYYVHPWTPLVVITGLAVAVGLSRALPGAALAVAWLTALFQIVTDAHPMLTEVLFAVVAFGCARWGRIATVWLSGLSIPIGAALAVLWLTPYTFYESLQLLGVGSFAADAYRSGRVDWRILGALLGITLLATPWLLGLALRFAARSEDSRRSQVAAEAERDQAEEIARLREEQAQLARDVHDVVGHSLAVILAQAEAAQYLEDADTQGLKVTMANIVTSARSSLDDVRQVLASTSEHATAPPARHVDLDSLIDGVRASGHEVVTTEVGTPQPMPPELEVVAFRVLQEMLTNAIKHGRRDRPVTVERHWEGDLRIEVQNAVPTDVPPLAETQPIAVAGPPAAPPTLVGNGGQGLDGMRRRLEAVGGRLDVRRRVDPPTFTATAWVPVRSR</sequence>
<keyword evidence="9" id="KW-0472">Membrane</keyword>
<dbReference type="InterPro" id="IPR011712">
    <property type="entry name" value="Sig_transdc_His_kin_sub3_dim/P"/>
</dbReference>